<comment type="caution">
    <text evidence="2">The sequence shown here is derived from an EMBL/GenBank/DDBJ whole genome shotgun (WGS) entry which is preliminary data.</text>
</comment>
<name>A0AAV4QB07_CAEEX</name>
<organism evidence="2 3">
    <name type="scientific">Caerostris extrusa</name>
    <name type="common">Bark spider</name>
    <name type="synonym">Caerostris bankana</name>
    <dbReference type="NCBI Taxonomy" id="172846"/>
    <lineage>
        <taxon>Eukaryota</taxon>
        <taxon>Metazoa</taxon>
        <taxon>Ecdysozoa</taxon>
        <taxon>Arthropoda</taxon>
        <taxon>Chelicerata</taxon>
        <taxon>Arachnida</taxon>
        <taxon>Araneae</taxon>
        <taxon>Araneomorphae</taxon>
        <taxon>Entelegynae</taxon>
        <taxon>Araneoidea</taxon>
        <taxon>Araneidae</taxon>
        <taxon>Caerostris</taxon>
    </lineage>
</organism>
<feature type="region of interest" description="Disordered" evidence="1">
    <location>
        <begin position="18"/>
        <end position="48"/>
    </location>
</feature>
<accession>A0AAV4QB07</accession>
<feature type="compositionally biased region" description="Basic and acidic residues" evidence="1">
    <location>
        <begin position="34"/>
        <end position="48"/>
    </location>
</feature>
<reference evidence="2 3" key="1">
    <citation type="submission" date="2021-06" db="EMBL/GenBank/DDBJ databases">
        <title>Caerostris extrusa draft genome.</title>
        <authorList>
            <person name="Kono N."/>
            <person name="Arakawa K."/>
        </authorList>
    </citation>
    <scope>NUCLEOTIDE SEQUENCE [LARGE SCALE GENOMIC DNA]</scope>
</reference>
<dbReference type="EMBL" id="BPLR01005815">
    <property type="protein sequence ID" value="GIY05180.1"/>
    <property type="molecule type" value="Genomic_DNA"/>
</dbReference>
<sequence>MQKFSLCGGPRCSRVHTHGTANTGACHGNSCSVDDPRPRGSDKKQGTDRDLLSEAFVVLSPQQKVITPSLKGAPCPSAG</sequence>
<dbReference type="Proteomes" id="UP001054945">
    <property type="component" value="Unassembled WGS sequence"/>
</dbReference>
<protein>
    <submittedName>
        <fullName evidence="2">Uncharacterized protein</fullName>
    </submittedName>
</protein>
<evidence type="ECO:0000313" key="3">
    <source>
        <dbReference type="Proteomes" id="UP001054945"/>
    </source>
</evidence>
<evidence type="ECO:0000256" key="1">
    <source>
        <dbReference type="SAM" id="MobiDB-lite"/>
    </source>
</evidence>
<gene>
    <name evidence="2" type="ORF">CEXT_287551</name>
</gene>
<dbReference type="AlphaFoldDB" id="A0AAV4QB07"/>
<evidence type="ECO:0000313" key="2">
    <source>
        <dbReference type="EMBL" id="GIY05180.1"/>
    </source>
</evidence>
<keyword evidence="3" id="KW-1185">Reference proteome</keyword>
<proteinExistence type="predicted"/>